<dbReference type="Proteomes" id="UP001057452">
    <property type="component" value="Chromosome 6"/>
</dbReference>
<sequence length="67" mass="7719">MEECLRNVQPESSQCVTDDNTPAIQEKDGLDDNSSHHGVPVKCTFYENTTSKRVRFRRTSHHVTETR</sequence>
<comment type="caution">
    <text evidence="1">The sequence shown here is derived from an EMBL/GenBank/DDBJ whole genome shotgun (WGS) entry which is preliminary data.</text>
</comment>
<keyword evidence="2" id="KW-1185">Reference proteome</keyword>
<evidence type="ECO:0000313" key="1">
    <source>
        <dbReference type="EMBL" id="KAI4825930.1"/>
    </source>
</evidence>
<proteinExistence type="predicted"/>
<protein>
    <submittedName>
        <fullName evidence="1">Uncharacterized protein</fullName>
    </submittedName>
</protein>
<evidence type="ECO:0000313" key="2">
    <source>
        <dbReference type="Proteomes" id="UP001057452"/>
    </source>
</evidence>
<accession>A0ACB9XG03</accession>
<organism evidence="1 2">
    <name type="scientific">Chaenocephalus aceratus</name>
    <name type="common">Blackfin icefish</name>
    <name type="synonym">Chaenichthys aceratus</name>
    <dbReference type="NCBI Taxonomy" id="36190"/>
    <lineage>
        <taxon>Eukaryota</taxon>
        <taxon>Metazoa</taxon>
        <taxon>Chordata</taxon>
        <taxon>Craniata</taxon>
        <taxon>Vertebrata</taxon>
        <taxon>Euteleostomi</taxon>
        <taxon>Actinopterygii</taxon>
        <taxon>Neopterygii</taxon>
        <taxon>Teleostei</taxon>
        <taxon>Neoteleostei</taxon>
        <taxon>Acanthomorphata</taxon>
        <taxon>Eupercaria</taxon>
        <taxon>Perciformes</taxon>
        <taxon>Notothenioidei</taxon>
        <taxon>Channichthyidae</taxon>
        <taxon>Chaenocephalus</taxon>
    </lineage>
</organism>
<dbReference type="EMBL" id="CM043790">
    <property type="protein sequence ID" value="KAI4825930.1"/>
    <property type="molecule type" value="Genomic_DNA"/>
</dbReference>
<reference evidence="1" key="1">
    <citation type="submission" date="2022-05" db="EMBL/GenBank/DDBJ databases">
        <title>Chromosome-level genome of Chaenocephalus aceratus.</title>
        <authorList>
            <person name="Park H."/>
        </authorList>
    </citation>
    <scope>NUCLEOTIDE SEQUENCE</scope>
    <source>
        <strain evidence="1">KU_202001</strain>
    </source>
</reference>
<gene>
    <name evidence="1" type="ORF">KUCAC02_021590</name>
</gene>
<name>A0ACB9XG03_CHAAC</name>